<dbReference type="AlphaFoldDB" id="A0A2V1IPJ6"/>
<keyword evidence="1" id="KW-0732">Signal</keyword>
<dbReference type="SUPFAM" id="SSF53474">
    <property type="entry name" value="alpha/beta-Hydrolases"/>
    <property type="match status" value="1"/>
</dbReference>
<feature type="chain" id="PRO_5015978866" evidence="1">
    <location>
        <begin position="25"/>
        <end position="359"/>
    </location>
</feature>
<dbReference type="Gene3D" id="3.40.50.1820">
    <property type="entry name" value="alpha/beta hydrolase"/>
    <property type="match status" value="1"/>
</dbReference>
<dbReference type="InterPro" id="IPR029058">
    <property type="entry name" value="AB_hydrolase_fold"/>
</dbReference>
<protein>
    <submittedName>
        <fullName evidence="3">Alpha/beta hydrolase</fullName>
    </submittedName>
</protein>
<dbReference type="Pfam" id="PF02129">
    <property type="entry name" value="Peptidase_S15"/>
    <property type="match status" value="1"/>
</dbReference>
<dbReference type="InterPro" id="IPR051411">
    <property type="entry name" value="Polyketide_trans_af380"/>
</dbReference>
<dbReference type="GeneID" id="82525619"/>
<proteinExistence type="predicted"/>
<dbReference type="Gene3D" id="1.10.10.800">
    <property type="match status" value="1"/>
</dbReference>
<evidence type="ECO:0000313" key="4">
    <source>
        <dbReference type="Proteomes" id="UP000244905"/>
    </source>
</evidence>
<comment type="caution">
    <text evidence="3">The sequence shown here is derived from an EMBL/GenBank/DDBJ whole genome shotgun (WGS) entry which is preliminary data.</text>
</comment>
<reference evidence="4" key="1">
    <citation type="submission" date="2018-02" db="EMBL/GenBank/DDBJ databases">
        <authorList>
            <person name="Clavel T."/>
            <person name="Strowig T."/>
        </authorList>
    </citation>
    <scope>NUCLEOTIDE SEQUENCE [LARGE SCALE GENOMIC DNA]</scope>
    <source>
        <strain evidence="4">DSM 103720</strain>
    </source>
</reference>
<dbReference type="EMBL" id="PUEC01000007">
    <property type="protein sequence ID" value="PWB03163.1"/>
    <property type="molecule type" value="Genomic_DNA"/>
</dbReference>
<evidence type="ECO:0000256" key="1">
    <source>
        <dbReference type="SAM" id="SignalP"/>
    </source>
</evidence>
<name>A0A2V1IPJ6_9BACT</name>
<dbReference type="PANTHER" id="PTHR47751:SF1">
    <property type="entry name" value="SUPERFAMILY HYDROLASE, PUTATIVE (AFU_ORTHOLOGUE AFUA_2G16580)-RELATED"/>
    <property type="match status" value="1"/>
</dbReference>
<evidence type="ECO:0000259" key="2">
    <source>
        <dbReference type="Pfam" id="PF02129"/>
    </source>
</evidence>
<keyword evidence="4" id="KW-1185">Reference proteome</keyword>
<keyword evidence="3" id="KW-0378">Hydrolase</keyword>
<dbReference type="RefSeq" id="WP_107031763.1">
    <property type="nucleotide sequence ID" value="NZ_CAPEJN010000004.1"/>
</dbReference>
<gene>
    <name evidence="3" type="ORF">C5O23_04575</name>
</gene>
<feature type="signal peptide" evidence="1">
    <location>
        <begin position="1"/>
        <end position="24"/>
    </location>
</feature>
<dbReference type="Proteomes" id="UP000244905">
    <property type="component" value="Unassembled WGS sequence"/>
</dbReference>
<dbReference type="GO" id="GO:0016787">
    <property type="term" value="F:hydrolase activity"/>
    <property type="evidence" value="ECO:0007669"/>
    <property type="project" value="UniProtKB-KW"/>
</dbReference>
<feature type="domain" description="Xaa-Pro dipeptidyl-peptidase-like" evidence="2">
    <location>
        <begin position="66"/>
        <end position="225"/>
    </location>
</feature>
<accession>A0A2V1IPJ6</accession>
<dbReference type="PANTHER" id="PTHR47751">
    <property type="entry name" value="SUPERFAMILY HYDROLASE, PUTATIVE (AFU_ORTHOLOGUE AFUA_2G16580)-RELATED"/>
    <property type="match status" value="1"/>
</dbReference>
<dbReference type="InterPro" id="IPR000383">
    <property type="entry name" value="Xaa-Pro-like_dom"/>
</dbReference>
<sequence length="359" mass="39478">MKKMKKTAYLILFSVLTANSQVMENPNTDMSVAPVEQLALTQEWDKVFPKSDKVDHRKVTFVNRYGITLAADMYTPKDAAGKLPAIAVSGPFGAVKEQSSGLYAQQLAGRGFITIAFDPAFTGESGGSPRRVASPDINTEDFSAAVDFLSVQPDVDSSRIGVLGICGWGGIAIQTAINDPRIKATVASTMYDMTRVAANGYFDTDNSAEKRNAARASLAAQRTEDYRNGSYKRAGGVVDPLPADVPQFVKDYHAYYKTPRGYHPRSGNSTDGWNVTSILPLMNFRFFEYAGELENAVMILHGEKAHSRYFGEDTFKLLCGDNKELLIVDGASHCDLYDNLDKIPMDRIAQFFSKRMPAE</sequence>
<evidence type="ECO:0000313" key="3">
    <source>
        <dbReference type="EMBL" id="PWB03163.1"/>
    </source>
</evidence>
<organism evidence="3 4">
    <name type="scientific">Duncaniella muris</name>
    <dbReference type="NCBI Taxonomy" id="2094150"/>
    <lineage>
        <taxon>Bacteria</taxon>
        <taxon>Pseudomonadati</taxon>
        <taxon>Bacteroidota</taxon>
        <taxon>Bacteroidia</taxon>
        <taxon>Bacteroidales</taxon>
        <taxon>Muribaculaceae</taxon>
        <taxon>Duncaniella</taxon>
    </lineage>
</organism>